<dbReference type="SUPFAM" id="SSF53300">
    <property type="entry name" value="vWA-like"/>
    <property type="match status" value="1"/>
</dbReference>
<accession>A0A9D2RRL4</accession>
<dbReference type="InterPro" id="IPR002035">
    <property type="entry name" value="VWF_A"/>
</dbReference>
<dbReference type="PROSITE" id="PS50234">
    <property type="entry name" value="VWFA"/>
    <property type="match status" value="1"/>
</dbReference>
<dbReference type="EMBL" id="DWZJ01000043">
    <property type="protein sequence ID" value="HJB13103.1"/>
    <property type="molecule type" value="Genomic_DNA"/>
</dbReference>
<protein>
    <submittedName>
        <fullName evidence="2">VWA domain-containing protein</fullName>
    </submittedName>
</protein>
<evidence type="ECO:0000313" key="3">
    <source>
        <dbReference type="Proteomes" id="UP000823824"/>
    </source>
</evidence>
<gene>
    <name evidence="2" type="ORF">H9787_05270</name>
</gene>
<dbReference type="Gene3D" id="3.40.50.410">
    <property type="entry name" value="von Willebrand factor, type A domain"/>
    <property type="match status" value="1"/>
</dbReference>
<dbReference type="Proteomes" id="UP000823824">
    <property type="component" value="Unassembled WGS sequence"/>
</dbReference>
<reference evidence="2" key="2">
    <citation type="submission" date="2021-04" db="EMBL/GenBank/DDBJ databases">
        <authorList>
            <person name="Gilroy R."/>
        </authorList>
    </citation>
    <scope>NUCLEOTIDE SEQUENCE</scope>
    <source>
        <strain evidence="2">ChiBcec18-1249</strain>
    </source>
</reference>
<comment type="caution">
    <text evidence="2">The sequence shown here is derived from an EMBL/GenBank/DDBJ whole genome shotgun (WGS) entry which is preliminary data.</text>
</comment>
<dbReference type="Pfam" id="PF00092">
    <property type="entry name" value="VWA"/>
    <property type="match status" value="1"/>
</dbReference>
<evidence type="ECO:0000259" key="1">
    <source>
        <dbReference type="PROSITE" id="PS50234"/>
    </source>
</evidence>
<organism evidence="2 3">
    <name type="scientific">Candidatus Oscillibacter excrementigallinarum</name>
    <dbReference type="NCBI Taxonomy" id="2838716"/>
    <lineage>
        <taxon>Bacteria</taxon>
        <taxon>Bacillati</taxon>
        <taxon>Bacillota</taxon>
        <taxon>Clostridia</taxon>
        <taxon>Eubacteriales</taxon>
        <taxon>Oscillospiraceae</taxon>
        <taxon>Oscillibacter</taxon>
    </lineage>
</organism>
<dbReference type="CDD" id="cd00198">
    <property type="entry name" value="vWFA"/>
    <property type="match status" value="1"/>
</dbReference>
<name>A0A9D2RRL4_9FIRM</name>
<dbReference type="AlphaFoldDB" id="A0A9D2RRL4"/>
<dbReference type="Pfam" id="PF13531">
    <property type="entry name" value="SBP_bac_11"/>
    <property type="match status" value="1"/>
</dbReference>
<feature type="domain" description="VWFA" evidence="1">
    <location>
        <begin position="315"/>
        <end position="471"/>
    </location>
</feature>
<reference evidence="2" key="1">
    <citation type="journal article" date="2021" name="PeerJ">
        <title>Extensive microbial diversity within the chicken gut microbiome revealed by metagenomics and culture.</title>
        <authorList>
            <person name="Gilroy R."/>
            <person name="Ravi A."/>
            <person name="Getino M."/>
            <person name="Pursley I."/>
            <person name="Horton D.L."/>
            <person name="Alikhan N.F."/>
            <person name="Baker D."/>
            <person name="Gharbi K."/>
            <person name="Hall N."/>
            <person name="Watson M."/>
            <person name="Adriaenssens E.M."/>
            <person name="Foster-Nyarko E."/>
            <person name="Jarju S."/>
            <person name="Secka A."/>
            <person name="Antonio M."/>
            <person name="Oren A."/>
            <person name="Chaudhuri R.R."/>
            <person name="La Ragione R."/>
            <person name="Hildebrand F."/>
            <person name="Pallen M.J."/>
        </authorList>
    </citation>
    <scope>NUCLEOTIDE SEQUENCE</scope>
    <source>
        <strain evidence="2">ChiBcec18-1249</strain>
    </source>
</reference>
<sequence length="493" mass="54207">MTLRILSGSENQELEGILDDFARERGVNIEMDYRGSLDIMRTLQGESIDYDAVWPASSLWLTAGDTQYRVKHTQSISITPVVFGIRQSLAEELGFVGTEVSVSDLLSAIQSGKLNFCMTSATQSNSGCSAYIGFLYALLGNPDVITSESLQTPGLSEQITQLLSGVDRSSGSSDWLKDLFLTGGYDAMVNYECLIISANQELEARGEETLYAVYPYDGLSIADSPLGYVDNGDAEKEQAFLDLQEYLLSDEVQNEIQRTGRRTGYEGVSAENADVFRADWGIQPDRVLSPIRMPSTEVLMECLNLYQTEFRKPSLTIYCLDYSGSMEGTGREQMVEAMSQILIQENAEKNLLQASEHEVNILIPFEGYPRDIYTAVGNGSELESLYTKVEAEEATGGTDIYAAATESLRQLGNYDLSQYTPAIILLTDGVSDGSIDAFQTAYEAFGADVPVFSIMFGSADPTQLEELAELTHARVFDGREDLIGAFRSVKGYN</sequence>
<dbReference type="InterPro" id="IPR036465">
    <property type="entry name" value="vWFA_dom_sf"/>
</dbReference>
<evidence type="ECO:0000313" key="2">
    <source>
        <dbReference type="EMBL" id="HJB13103.1"/>
    </source>
</evidence>
<proteinExistence type="predicted"/>
<dbReference type="SUPFAM" id="SSF53850">
    <property type="entry name" value="Periplasmic binding protein-like II"/>
    <property type="match status" value="1"/>
</dbReference>